<feature type="signal peptide" evidence="1">
    <location>
        <begin position="1"/>
        <end position="22"/>
    </location>
</feature>
<protein>
    <recommendedName>
        <fullName evidence="4">TonB C-terminal domain-containing protein</fullName>
    </recommendedName>
</protein>
<accession>A0ABY4SHV1</accession>
<reference evidence="2" key="1">
    <citation type="submission" date="2022-05" db="EMBL/GenBank/DDBJ databases">
        <title>Brevundimonas albigilva TT17 genome sequence.</title>
        <authorList>
            <person name="Lee K."/>
            <person name="Son H."/>
        </authorList>
    </citation>
    <scope>NUCLEOTIDE SEQUENCE</scope>
    <source>
        <strain evidence="2">TT17</strain>
    </source>
</reference>
<feature type="chain" id="PRO_5045110548" description="TonB C-terminal domain-containing protein" evidence="1">
    <location>
        <begin position="23"/>
        <end position="272"/>
    </location>
</feature>
<dbReference type="RefSeq" id="WP_250201550.1">
    <property type="nucleotide sequence ID" value="NZ_CP097649.1"/>
</dbReference>
<evidence type="ECO:0000313" key="2">
    <source>
        <dbReference type="EMBL" id="URI14576.1"/>
    </source>
</evidence>
<dbReference type="EMBL" id="CP097649">
    <property type="protein sequence ID" value="URI14576.1"/>
    <property type="molecule type" value="Genomic_DNA"/>
</dbReference>
<sequence>MSRPILPLLLALAMATPTAAWSQDDASDWVLTRLPEAKTVVATISFTNGLHLVSRCQDGVYDLIVQGLPEVRGVKRELAFQVGEGGESKTSVWSVGTSQSVAFSRIPAQVARDLAAGGELQIIVPPEQEGGRRTRYVMDIEPSSTAIEQTLNACGRPLVDPRMAGVDEVDGNGQDGLPAFIQWRAAPRPSFPAPVGGRMPNQGYVVLTCLTKDDGSLSDCQTESEVPRGYNLGRAVERALPRARVALTDEAAASGADLAGRMISFSVNFELR</sequence>
<keyword evidence="3" id="KW-1185">Reference proteome</keyword>
<evidence type="ECO:0008006" key="4">
    <source>
        <dbReference type="Google" id="ProtNLM"/>
    </source>
</evidence>
<dbReference type="Proteomes" id="UP001055429">
    <property type="component" value="Chromosome"/>
</dbReference>
<evidence type="ECO:0000256" key="1">
    <source>
        <dbReference type="SAM" id="SignalP"/>
    </source>
</evidence>
<name>A0ABY4SHV1_9CAUL</name>
<gene>
    <name evidence="2" type="ORF">M8231_12230</name>
</gene>
<proteinExistence type="predicted"/>
<evidence type="ECO:0000313" key="3">
    <source>
        <dbReference type="Proteomes" id="UP001055429"/>
    </source>
</evidence>
<organism evidence="2 3">
    <name type="scientific">Brevundimonas albigilva</name>
    <dbReference type="NCBI Taxonomy" id="1312364"/>
    <lineage>
        <taxon>Bacteria</taxon>
        <taxon>Pseudomonadati</taxon>
        <taxon>Pseudomonadota</taxon>
        <taxon>Alphaproteobacteria</taxon>
        <taxon>Caulobacterales</taxon>
        <taxon>Caulobacteraceae</taxon>
        <taxon>Brevundimonas</taxon>
    </lineage>
</organism>
<keyword evidence="1" id="KW-0732">Signal</keyword>